<dbReference type="AlphaFoldDB" id="A0A6J2YQE3"/>
<keyword evidence="3 8" id="KW-0863">Zinc-finger</keyword>
<dbReference type="InterPro" id="IPR036236">
    <property type="entry name" value="Znf_C2H2_sf"/>
</dbReference>
<evidence type="ECO:0000256" key="6">
    <source>
        <dbReference type="ARBA" id="ARBA00023163"/>
    </source>
</evidence>
<keyword evidence="6" id="KW-0804">Transcription</keyword>
<dbReference type="GO" id="GO:0008270">
    <property type="term" value="F:zinc ion binding"/>
    <property type="evidence" value="ECO:0007669"/>
    <property type="project" value="UniProtKB-KW"/>
</dbReference>
<reference evidence="11" key="1">
    <citation type="submission" date="2025-08" db="UniProtKB">
        <authorList>
            <consortium name="RefSeq"/>
        </authorList>
    </citation>
    <scope>IDENTIFICATION</scope>
    <source>
        <tissue evidence="11">Gonads</tissue>
    </source>
</reference>
<dbReference type="PANTHER" id="PTHR46481:SF10">
    <property type="entry name" value="ZINC FINGER BED DOMAIN-CONTAINING PROTEIN 39"/>
    <property type="match status" value="1"/>
</dbReference>
<dbReference type="OrthoDB" id="6620210at2759"/>
<dbReference type="SMART" id="SM00614">
    <property type="entry name" value="ZnF_BED"/>
    <property type="match status" value="1"/>
</dbReference>
<keyword evidence="2" id="KW-0479">Metal-binding</keyword>
<dbReference type="Proteomes" id="UP000504635">
    <property type="component" value="Unplaced"/>
</dbReference>
<dbReference type="SUPFAM" id="SSF53098">
    <property type="entry name" value="Ribonuclease H-like"/>
    <property type="match status" value="1"/>
</dbReference>
<name>A0A6J2YQE3_SITOR</name>
<evidence type="ECO:0000256" key="3">
    <source>
        <dbReference type="ARBA" id="ARBA00022771"/>
    </source>
</evidence>
<dbReference type="GeneID" id="115889569"/>
<proteinExistence type="predicted"/>
<gene>
    <name evidence="11" type="primary">LOC115889569</name>
</gene>
<protein>
    <submittedName>
        <fullName evidence="11">Uncharacterized protein LOC115889569</fullName>
    </submittedName>
</protein>
<dbReference type="GO" id="GO:0003677">
    <property type="term" value="F:DNA binding"/>
    <property type="evidence" value="ECO:0007669"/>
    <property type="project" value="InterPro"/>
</dbReference>
<dbReference type="GO" id="GO:0005634">
    <property type="term" value="C:nucleus"/>
    <property type="evidence" value="ECO:0007669"/>
    <property type="project" value="UniProtKB-SubCell"/>
</dbReference>
<sequence>MAPLASRSVIWRSFTKVSKELSQCKICSKKLKTSGNTSNLKNHLKQKHTNVYEQLFCNEEDEAPAKKIKHSRTETKESIATDINDRPLSPSSTITLQSEGNLSSSGVVVEEHLASLEMIDSTPSTSGTRCSIETSFIQPTITKVIKDVRSFSDGGSKNIKNNASCKGFVNLMKELAPMYRVPTRNTIKDRVDKQFEVMSGGIQNHDKEYKPFYSTLGVSELDESHTAGYISSILASCLNEWDIDMEKVVAIVTDNGANMVKAAQDLVGKQKHVPCFAHTLNLLCENAVKNTANLLALIEKVVGTSSKEIV</sequence>
<dbReference type="PANTHER" id="PTHR46481">
    <property type="entry name" value="ZINC FINGER BED DOMAIN-CONTAINING PROTEIN 4"/>
    <property type="match status" value="1"/>
</dbReference>
<keyword evidence="10" id="KW-1185">Reference proteome</keyword>
<evidence type="ECO:0000256" key="1">
    <source>
        <dbReference type="ARBA" id="ARBA00004123"/>
    </source>
</evidence>
<evidence type="ECO:0000256" key="8">
    <source>
        <dbReference type="PROSITE-ProRule" id="PRU00027"/>
    </source>
</evidence>
<dbReference type="PROSITE" id="PS50808">
    <property type="entry name" value="ZF_BED"/>
    <property type="match status" value="1"/>
</dbReference>
<dbReference type="KEGG" id="soy:115889569"/>
<dbReference type="Pfam" id="PF04937">
    <property type="entry name" value="DUF659"/>
    <property type="match status" value="1"/>
</dbReference>
<organism evidence="10 11">
    <name type="scientific">Sitophilus oryzae</name>
    <name type="common">Rice weevil</name>
    <name type="synonym">Curculio oryzae</name>
    <dbReference type="NCBI Taxonomy" id="7048"/>
    <lineage>
        <taxon>Eukaryota</taxon>
        <taxon>Metazoa</taxon>
        <taxon>Ecdysozoa</taxon>
        <taxon>Arthropoda</taxon>
        <taxon>Hexapoda</taxon>
        <taxon>Insecta</taxon>
        <taxon>Pterygota</taxon>
        <taxon>Neoptera</taxon>
        <taxon>Endopterygota</taxon>
        <taxon>Coleoptera</taxon>
        <taxon>Polyphaga</taxon>
        <taxon>Cucujiformia</taxon>
        <taxon>Curculionidae</taxon>
        <taxon>Dryophthorinae</taxon>
        <taxon>Sitophilus</taxon>
    </lineage>
</organism>
<dbReference type="InterPro" id="IPR007021">
    <property type="entry name" value="DUF659"/>
</dbReference>
<keyword evidence="7" id="KW-0539">Nucleus</keyword>
<dbReference type="RefSeq" id="XP_030765481.1">
    <property type="nucleotide sequence ID" value="XM_030909621.1"/>
</dbReference>
<dbReference type="SUPFAM" id="SSF57667">
    <property type="entry name" value="beta-beta-alpha zinc fingers"/>
    <property type="match status" value="1"/>
</dbReference>
<evidence type="ECO:0000313" key="11">
    <source>
        <dbReference type="RefSeq" id="XP_030765481.1"/>
    </source>
</evidence>
<dbReference type="GO" id="GO:0009791">
    <property type="term" value="P:post-embryonic development"/>
    <property type="evidence" value="ECO:0007669"/>
    <property type="project" value="UniProtKB-ARBA"/>
</dbReference>
<evidence type="ECO:0000256" key="4">
    <source>
        <dbReference type="ARBA" id="ARBA00022833"/>
    </source>
</evidence>
<dbReference type="InParanoid" id="A0A6J2YQE3"/>
<keyword evidence="5" id="KW-0805">Transcription regulation</keyword>
<dbReference type="InterPro" id="IPR003656">
    <property type="entry name" value="Znf_BED"/>
</dbReference>
<evidence type="ECO:0000256" key="2">
    <source>
        <dbReference type="ARBA" id="ARBA00022723"/>
    </source>
</evidence>
<evidence type="ECO:0000256" key="5">
    <source>
        <dbReference type="ARBA" id="ARBA00023015"/>
    </source>
</evidence>
<evidence type="ECO:0000256" key="7">
    <source>
        <dbReference type="ARBA" id="ARBA00023242"/>
    </source>
</evidence>
<feature type="domain" description="BED-type" evidence="9">
    <location>
        <begin position="5"/>
        <end position="55"/>
    </location>
</feature>
<evidence type="ECO:0000313" key="10">
    <source>
        <dbReference type="Proteomes" id="UP000504635"/>
    </source>
</evidence>
<dbReference type="InterPro" id="IPR052035">
    <property type="entry name" value="ZnF_BED_domain_contain"/>
</dbReference>
<keyword evidence="4" id="KW-0862">Zinc</keyword>
<dbReference type="Pfam" id="PF02892">
    <property type="entry name" value="zf-BED"/>
    <property type="match status" value="1"/>
</dbReference>
<accession>A0A6J2YQE3</accession>
<dbReference type="InterPro" id="IPR012337">
    <property type="entry name" value="RNaseH-like_sf"/>
</dbReference>
<comment type="subcellular location">
    <subcellularLocation>
        <location evidence="1">Nucleus</location>
    </subcellularLocation>
</comment>
<evidence type="ECO:0000259" key="9">
    <source>
        <dbReference type="PROSITE" id="PS50808"/>
    </source>
</evidence>